<sequence length="507" mass="54359">MPKPSGLPRPQQLLTRPQQARHLPPPHSSAFSIASLSNTRHVSPNPNYPGSLSSTSKQQIRTHFVAVMNITSGPTATAPAGPTPAGAGYAGAVRPAGGVGTTLGWGPTSASSSNSASYNATTTTATTHPQTQTQSGENAIGRSSGVNAAGLGHGRGGATGVSHPGPSAESRYGFAMSPRPPNPLGEGRCIRTAAALVIGDEILNGKTLEKNSHYFARYCFDLGIDLKRIEVVSDDEQEIIEASRRMVAQYDFVITTGGIGPTHDDITYASLAKAFNQNLVHHPETLRRMSEMNKNRAWVASQDSQQKEATKRMALFPDKAEVLFVGRDLWVPVVRLEGKLCIFPGIPALFQKMLNGLTDYLPLPPECDRPKRIQIFTERPESMIAPYLTTLQARLKPHDIQVGSYPVLGKGVFVSLIGKRKHSYPNSYSNTESGYDGSLRICLSEISAEVEKEIGGRVVSEEEVAKKKDEARRSDPSGVAAATITTSTHVPQSGSQSQGTEASKVRI</sequence>
<feature type="region of interest" description="Disordered" evidence="1">
    <location>
        <begin position="462"/>
        <end position="507"/>
    </location>
</feature>
<dbReference type="Gene3D" id="3.40.980.10">
    <property type="entry name" value="MoaB/Mog-like domain"/>
    <property type="match status" value="1"/>
</dbReference>
<feature type="compositionally biased region" description="Low complexity" evidence="1">
    <location>
        <begin position="108"/>
        <end position="135"/>
    </location>
</feature>
<accession>A0ABR1K901</accession>
<gene>
    <name evidence="3" type="ORF">VKT23_000250</name>
</gene>
<dbReference type="SUPFAM" id="SSF53218">
    <property type="entry name" value="Molybdenum cofactor biosynthesis proteins"/>
    <property type="match status" value="1"/>
</dbReference>
<dbReference type="Proteomes" id="UP001498398">
    <property type="component" value="Unassembled WGS sequence"/>
</dbReference>
<dbReference type="EMBL" id="JBANRG010000001">
    <property type="protein sequence ID" value="KAK7472128.1"/>
    <property type="molecule type" value="Genomic_DNA"/>
</dbReference>
<feature type="region of interest" description="Disordered" evidence="1">
    <location>
        <begin position="1"/>
        <end position="57"/>
    </location>
</feature>
<dbReference type="Pfam" id="PF00994">
    <property type="entry name" value="MoCF_biosynth"/>
    <property type="match status" value="1"/>
</dbReference>
<feature type="compositionally biased region" description="Basic and acidic residues" evidence="1">
    <location>
        <begin position="462"/>
        <end position="475"/>
    </location>
</feature>
<feature type="compositionally biased region" description="Low complexity" evidence="1">
    <location>
        <begin position="8"/>
        <end position="21"/>
    </location>
</feature>
<organism evidence="3 4">
    <name type="scientific">Marasmiellus scandens</name>
    <dbReference type="NCBI Taxonomy" id="2682957"/>
    <lineage>
        <taxon>Eukaryota</taxon>
        <taxon>Fungi</taxon>
        <taxon>Dikarya</taxon>
        <taxon>Basidiomycota</taxon>
        <taxon>Agaricomycotina</taxon>
        <taxon>Agaricomycetes</taxon>
        <taxon>Agaricomycetidae</taxon>
        <taxon>Agaricales</taxon>
        <taxon>Marasmiineae</taxon>
        <taxon>Omphalotaceae</taxon>
        <taxon>Marasmiellus</taxon>
    </lineage>
</organism>
<keyword evidence="4" id="KW-1185">Reference proteome</keyword>
<proteinExistence type="predicted"/>
<comment type="caution">
    <text evidence="3">The sequence shown here is derived from an EMBL/GenBank/DDBJ whole genome shotgun (WGS) entry which is preliminary data.</text>
</comment>
<feature type="compositionally biased region" description="Polar residues" evidence="1">
    <location>
        <begin position="29"/>
        <end position="57"/>
    </location>
</feature>
<dbReference type="CDD" id="cd00885">
    <property type="entry name" value="cinA"/>
    <property type="match status" value="1"/>
</dbReference>
<evidence type="ECO:0000313" key="4">
    <source>
        <dbReference type="Proteomes" id="UP001498398"/>
    </source>
</evidence>
<evidence type="ECO:0000256" key="1">
    <source>
        <dbReference type="SAM" id="MobiDB-lite"/>
    </source>
</evidence>
<dbReference type="PANTHER" id="PTHR47675:SF1">
    <property type="entry name" value="MOLYBDOPTERIN BINDING DOMAIN PROTEIN (AFU_ORTHOLOGUE AFUA_5G11210)"/>
    <property type="match status" value="1"/>
</dbReference>
<feature type="compositionally biased region" description="Polar residues" evidence="1">
    <location>
        <begin position="483"/>
        <end position="501"/>
    </location>
</feature>
<protein>
    <recommendedName>
        <fullName evidence="2">MoaB/Mog domain-containing protein</fullName>
    </recommendedName>
</protein>
<feature type="region of interest" description="Disordered" evidence="1">
    <location>
        <begin position="103"/>
        <end position="168"/>
    </location>
</feature>
<reference evidence="3 4" key="1">
    <citation type="submission" date="2024-01" db="EMBL/GenBank/DDBJ databases">
        <title>A draft genome for the cacao thread blight pathogen Marasmiellus scandens.</title>
        <authorList>
            <person name="Baruah I.K."/>
            <person name="Leung J."/>
            <person name="Bukari Y."/>
            <person name="Amoako-Attah I."/>
            <person name="Meinhardt L.W."/>
            <person name="Bailey B.A."/>
            <person name="Cohen S.P."/>
        </authorList>
    </citation>
    <scope>NUCLEOTIDE SEQUENCE [LARGE SCALE GENOMIC DNA]</scope>
    <source>
        <strain evidence="3 4">GH-19</strain>
    </source>
</reference>
<dbReference type="PANTHER" id="PTHR47675">
    <property type="entry name" value="MOLYBDOPTERIN BINDING DOMAIN PROTEIN (AFU_ORTHOLOGUE AFUA_5G11210)"/>
    <property type="match status" value="1"/>
</dbReference>
<dbReference type="SMART" id="SM00852">
    <property type="entry name" value="MoCF_biosynth"/>
    <property type="match status" value="1"/>
</dbReference>
<feature type="domain" description="MoaB/Mog" evidence="2">
    <location>
        <begin position="194"/>
        <end position="364"/>
    </location>
</feature>
<dbReference type="InterPro" id="IPR001453">
    <property type="entry name" value="MoaB/Mog_dom"/>
</dbReference>
<name>A0ABR1K901_9AGAR</name>
<evidence type="ECO:0000259" key="2">
    <source>
        <dbReference type="SMART" id="SM00852"/>
    </source>
</evidence>
<dbReference type="InterPro" id="IPR036425">
    <property type="entry name" value="MoaB/Mog-like_dom_sf"/>
</dbReference>
<evidence type="ECO:0000313" key="3">
    <source>
        <dbReference type="EMBL" id="KAK7472128.1"/>
    </source>
</evidence>